<dbReference type="Pfam" id="PF00097">
    <property type="entry name" value="zf-C3HC4"/>
    <property type="match status" value="1"/>
</dbReference>
<evidence type="ECO:0000256" key="6">
    <source>
        <dbReference type="PROSITE-ProRule" id="PRU00175"/>
    </source>
</evidence>
<dbReference type="SUPFAM" id="SSF57850">
    <property type="entry name" value="RING/U-box"/>
    <property type="match status" value="1"/>
</dbReference>
<comment type="caution">
    <text evidence="9">The sequence shown here is derived from an EMBL/GenBank/DDBJ whole genome shotgun (WGS) entry which is preliminary data.</text>
</comment>
<keyword evidence="2" id="KW-0479">Metal-binding</keyword>
<protein>
    <recommendedName>
        <fullName evidence="8">RING-type domain-containing protein</fullName>
    </recommendedName>
</protein>
<gene>
    <name evidence="9" type="ORF">QYM36_008328</name>
</gene>
<evidence type="ECO:0000256" key="4">
    <source>
        <dbReference type="ARBA" id="ARBA00022833"/>
    </source>
</evidence>
<dbReference type="Proteomes" id="UP001187531">
    <property type="component" value="Unassembled WGS sequence"/>
</dbReference>
<dbReference type="InterPro" id="IPR018957">
    <property type="entry name" value="Znf_C3HC4_RING-type"/>
</dbReference>
<evidence type="ECO:0000256" key="2">
    <source>
        <dbReference type="ARBA" id="ARBA00022723"/>
    </source>
</evidence>
<sequence>MKIPVFWHCDSISRMSFKPLLLCDLNEYLLCKLCFGYLIDATAITECLHSFCKSCIVKHLKGSNFCPACDVQVHKTKPLMHIRPDRTLQDLVYKLVPDLFRSEMARRKQFYSNNTEAGSIPYGSICSRMLFFSPKDQISLSLEYFEPSNEDRSEELKESGTEEAPLRRIGKEALGKRYLCCPAAVTIGHLQKFIRLKYDLEYPYKVDILCHSELLLPEYRLLDVAYITSWTQEEPLRLFYRIYQIKCFEIPEPSPMKVERQDNKAVEATGEKSAEISGKTLIELSASDANLNETRGIKRLLLENCNTKPKTDVNIMSKKKRLKETSQSERLKLVAKVKSEKYNGHSELGTNDISYSFNNGVGNKPKTSSYEKSCPNQKNLTSVPVKKSSVKPKKNENSQLQEANHDLTPLRPDSLSLPPISRIDPKSPTKSPVRTKNKSVSLKKELENNEKHDQIDSGYMLKSNKKLSNIIGKIDKINISRNLEKGISVAKKTSIGTGKINESVSASLIEVKGNEPKRVELISDMASTEIKETVILKETASEQFCDKDQVIGTGAAQLDDGIAKNQSTLSVNQSVFTLSSESEENIRNGLDFKNDKSEDEPPSKKRKTSSGGIIKIMPNLIAISEISTPLITRSIQTKSGCKKPEVKPSEALKRDESVKLSLKESSSLSQLSTPVLDLSEKTPVPIWNLYSRNLSVSNSHKKRSPSPPVTVSTSKAPAVTITEKGSTQVSSPVTKIQKEPYQHENPVFSHFGNSPIQPYNSAKSYHPNTVENQMLQSMALVQRQHMHQLQAAMYASSVSKQPIPANSPLTNPAEFERVRNMLTWNALAQLQSHRSPTAVAQETSRMSSSSPSGHISNMTKSKAHSNISSNDSLSMNFRHFVQSQQTQAPSIQNPRMGLNSSVREIPNPSLLQQRRLTQLLHASVSQESVTSAAPETPSPKQFMETKLAANKELTVSIISIGDKSKKNFEGKRD</sequence>
<dbReference type="GO" id="GO:1990841">
    <property type="term" value="F:promoter-specific chromatin binding"/>
    <property type="evidence" value="ECO:0007669"/>
    <property type="project" value="TreeGrafter"/>
</dbReference>
<keyword evidence="3 6" id="KW-0863">Zinc-finger</keyword>
<dbReference type="FunFam" id="3.30.40.10:FF:000033">
    <property type="entry name" value="Polycomb group RING finger protein 3"/>
    <property type="match status" value="1"/>
</dbReference>
<feature type="region of interest" description="Disordered" evidence="7">
    <location>
        <begin position="696"/>
        <end position="715"/>
    </location>
</feature>
<dbReference type="InterPro" id="IPR013083">
    <property type="entry name" value="Znf_RING/FYVE/PHD"/>
</dbReference>
<dbReference type="Pfam" id="PF16207">
    <property type="entry name" value="RAWUL"/>
    <property type="match status" value="1"/>
</dbReference>
<evidence type="ECO:0000259" key="8">
    <source>
        <dbReference type="PROSITE" id="PS50089"/>
    </source>
</evidence>
<feature type="region of interest" description="Disordered" evidence="7">
    <location>
        <begin position="586"/>
        <end position="611"/>
    </location>
</feature>
<dbReference type="PROSITE" id="PS00518">
    <property type="entry name" value="ZF_RING_1"/>
    <property type="match status" value="1"/>
</dbReference>
<organism evidence="9 10">
    <name type="scientific">Artemia franciscana</name>
    <name type="common">Brine shrimp</name>
    <name type="synonym">Artemia sanfranciscana</name>
    <dbReference type="NCBI Taxonomy" id="6661"/>
    <lineage>
        <taxon>Eukaryota</taxon>
        <taxon>Metazoa</taxon>
        <taxon>Ecdysozoa</taxon>
        <taxon>Arthropoda</taxon>
        <taxon>Crustacea</taxon>
        <taxon>Branchiopoda</taxon>
        <taxon>Anostraca</taxon>
        <taxon>Artemiidae</taxon>
        <taxon>Artemia</taxon>
    </lineage>
</organism>
<proteinExistence type="predicted"/>
<dbReference type="GO" id="GO:0035102">
    <property type="term" value="C:PRC1 complex"/>
    <property type="evidence" value="ECO:0007669"/>
    <property type="project" value="TreeGrafter"/>
</dbReference>
<dbReference type="CDD" id="cd17082">
    <property type="entry name" value="RAWUL_PCGF2_like"/>
    <property type="match status" value="1"/>
</dbReference>
<feature type="compositionally biased region" description="Polar residues" evidence="7">
    <location>
        <begin position="365"/>
        <end position="381"/>
    </location>
</feature>
<evidence type="ECO:0000313" key="9">
    <source>
        <dbReference type="EMBL" id="KAK2727801.1"/>
    </source>
</evidence>
<dbReference type="PANTHER" id="PTHR10825:SF29">
    <property type="entry name" value="POLYCOMB GROUP RING FINGER PROTEIN 1"/>
    <property type="match status" value="1"/>
</dbReference>
<feature type="region of interest" description="Disordered" evidence="7">
    <location>
        <begin position="637"/>
        <end position="658"/>
    </location>
</feature>
<feature type="compositionally biased region" description="Basic and acidic residues" evidence="7">
    <location>
        <begin position="586"/>
        <end position="603"/>
    </location>
</feature>
<feature type="compositionally biased region" description="Basic and acidic residues" evidence="7">
    <location>
        <begin position="442"/>
        <end position="451"/>
    </location>
</feature>
<evidence type="ECO:0000256" key="1">
    <source>
        <dbReference type="ARBA" id="ARBA00004123"/>
    </source>
</evidence>
<feature type="compositionally biased region" description="Basic and acidic residues" evidence="7">
    <location>
        <begin position="642"/>
        <end position="658"/>
    </location>
</feature>
<dbReference type="SMART" id="SM00184">
    <property type="entry name" value="RING"/>
    <property type="match status" value="1"/>
</dbReference>
<dbReference type="InterPro" id="IPR017907">
    <property type="entry name" value="Znf_RING_CS"/>
</dbReference>
<feature type="domain" description="RING-type" evidence="8">
    <location>
        <begin position="31"/>
        <end position="70"/>
    </location>
</feature>
<evidence type="ECO:0000313" key="10">
    <source>
        <dbReference type="Proteomes" id="UP001187531"/>
    </source>
</evidence>
<feature type="compositionally biased region" description="Polar residues" evidence="7">
    <location>
        <begin position="428"/>
        <end position="440"/>
    </location>
</feature>
<dbReference type="AlphaFoldDB" id="A0AA88IPR4"/>
<name>A0AA88IPR4_ARTSF</name>
<dbReference type="EMBL" id="JAVRJZ010000001">
    <property type="protein sequence ID" value="KAK2727801.1"/>
    <property type="molecule type" value="Genomic_DNA"/>
</dbReference>
<feature type="region of interest" description="Disordered" evidence="7">
    <location>
        <begin position="833"/>
        <end position="871"/>
    </location>
</feature>
<evidence type="ECO:0000256" key="7">
    <source>
        <dbReference type="SAM" id="MobiDB-lite"/>
    </source>
</evidence>
<comment type="subcellular location">
    <subcellularLocation>
        <location evidence="1">Nucleus</location>
    </subcellularLocation>
</comment>
<dbReference type="Gene3D" id="3.10.20.90">
    <property type="entry name" value="Phosphatidylinositol 3-kinase Catalytic Subunit, Chain A, domain 1"/>
    <property type="match status" value="1"/>
</dbReference>
<accession>A0AA88IPR4</accession>
<keyword evidence="10" id="KW-1185">Reference proteome</keyword>
<dbReference type="PANTHER" id="PTHR10825">
    <property type="entry name" value="RING FINGER DOMAIN-CONTAINING, POLYCOMB GROUP COMPONENT"/>
    <property type="match status" value="1"/>
</dbReference>
<dbReference type="PROSITE" id="PS50089">
    <property type="entry name" value="ZF_RING_2"/>
    <property type="match status" value="1"/>
</dbReference>
<dbReference type="InterPro" id="IPR001841">
    <property type="entry name" value="Znf_RING"/>
</dbReference>
<evidence type="ECO:0000256" key="5">
    <source>
        <dbReference type="ARBA" id="ARBA00023242"/>
    </source>
</evidence>
<dbReference type="GO" id="GO:0008270">
    <property type="term" value="F:zinc ion binding"/>
    <property type="evidence" value="ECO:0007669"/>
    <property type="project" value="UniProtKB-KW"/>
</dbReference>
<keyword evidence="4" id="KW-0862">Zinc</keyword>
<dbReference type="Gene3D" id="3.30.40.10">
    <property type="entry name" value="Zinc/RING finger domain, C3HC4 (zinc finger)"/>
    <property type="match status" value="1"/>
</dbReference>
<keyword evidence="5" id="KW-0539">Nucleus</keyword>
<feature type="region of interest" description="Disordered" evidence="7">
    <location>
        <begin position="365"/>
        <end position="451"/>
    </location>
</feature>
<dbReference type="InterPro" id="IPR032443">
    <property type="entry name" value="RAWUL"/>
</dbReference>
<evidence type="ECO:0000256" key="3">
    <source>
        <dbReference type="ARBA" id="ARBA00022771"/>
    </source>
</evidence>
<dbReference type="GO" id="GO:0000122">
    <property type="term" value="P:negative regulation of transcription by RNA polymerase II"/>
    <property type="evidence" value="ECO:0007669"/>
    <property type="project" value="TreeGrafter"/>
</dbReference>
<reference evidence="9" key="1">
    <citation type="submission" date="2023-07" db="EMBL/GenBank/DDBJ databases">
        <title>Chromosome-level genome assembly of Artemia franciscana.</title>
        <authorList>
            <person name="Jo E."/>
        </authorList>
    </citation>
    <scope>NUCLEOTIDE SEQUENCE</scope>
    <source>
        <tissue evidence="9">Whole body</tissue>
    </source>
</reference>